<dbReference type="InterPro" id="IPR050273">
    <property type="entry name" value="GppA/Ppx_hydrolase"/>
</dbReference>
<reference evidence="5 6" key="1">
    <citation type="journal article" date="2015" name="Genome Announc.">
        <title>Expanding the biotechnology potential of lactobacilli through comparative genomics of 213 strains and associated genera.</title>
        <authorList>
            <person name="Sun Z."/>
            <person name="Harris H.M."/>
            <person name="McCann A."/>
            <person name="Guo C."/>
            <person name="Argimon S."/>
            <person name="Zhang W."/>
            <person name="Yang X."/>
            <person name="Jeffery I.B."/>
            <person name="Cooney J.C."/>
            <person name="Kagawa T.F."/>
            <person name="Liu W."/>
            <person name="Song Y."/>
            <person name="Salvetti E."/>
            <person name="Wrobel A."/>
            <person name="Rasinkangas P."/>
            <person name="Parkhill J."/>
            <person name="Rea M.C."/>
            <person name="O'Sullivan O."/>
            <person name="Ritari J."/>
            <person name="Douillard F.P."/>
            <person name="Paul Ross R."/>
            <person name="Yang R."/>
            <person name="Briner A.E."/>
            <person name="Felis G.E."/>
            <person name="de Vos W.M."/>
            <person name="Barrangou R."/>
            <person name="Klaenhammer T.R."/>
            <person name="Caufield P.W."/>
            <person name="Cui Y."/>
            <person name="Zhang H."/>
            <person name="O'Toole P.W."/>
        </authorList>
    </citation>
    <scope>NUCLEOTIDE SEQUENCE [LARGE SCALE GENOMIC DNA]</scope>
    <source>
        <strain evidence="3 6">ATCC BAA-66</strain>
        <strain evidence="4 5">DSM 13344</strain>
    </source>
</reference>
<dbReference type="OrthoDB" id="9807195at2"/>
<evidence type="ECO:0000256" key="1">
    <source>
        <dbReference type="ARBA" id="ARBA00007125"/>
    </source>
</evidence>
<organism evidence="3 6">
    <name type="scientific">Lactobacillus selangorensis</name>
    <dbReference type="NCBI Taxonomy" id="81857"/>
    <lineage>
        <taxon>Bacteria</taxon>
        <taxon>Bacillati</taxon>
        <taxon>Bacillota</taxon>
        <taxon>Bacilli</taxon>
        <taxon>Lactobacillales</taxon>
        <taxon>Lactobacillaceae</taxon>
        <taxon>Lactobacillus</taxon>
    </lineage>
</organism>
<dbReference type="Pfam" id="PF02541">
    <property type="entry name" value="Ppx-GppA"/>
    <property type="match status" value="1"/>
</dbReference>
<dbReference type="PANTHER" id="PTHR30005">
    <property type="entry name" value="EXOPOLYPHOSPHATASE"/>
    <property type="match status" value="1"/>
</dbReference>
<dbReference type="Gene3D" id="3.30.420.40">
    <property type="match status" value="1"/>
</dbReference>
<dbReference type="Gene3D" id="3.30.420.150">
    <property type="entry name" value="Exopolyphosphatase. Domain 2"/>
    <property type="match status" value="1"/>
</dbReference>
<protein>
    <submittedName>
        <fullName evidence="3">Exopolyphosphatase</fullName>
    </submittedName>
</protein>
<evidence type="ECO:0000313" key="6">
    <source>
        <dbReference type="Proteomes" id="UP000051751"/>
    </source>
</evidence>
<dbReference type="InterPro" id="IPR043129">
    <property type="entry name" value="ATPase_NBD"/>
</dbReference>
<dbReference type="CDD" id="cd24052">
    <property type="entry name" value="ASKHA_NBD_HpPPX-GppA-like"/>
    <property type="match status" value="1"/>
</dbReference>
<proteinExistence type="inferred from homology"/>
<accession>A0A0R2FH35</accession>
<dbReference type="InterPro" id="IPR003695">
    <property type="entry name" value="Ppx_GppA_N"/>
</dbReference>
<name>A0A0R2FH35_9LACO</name>
<dbReference type="SUPFAM" id="SSF53067">
    <property type="entry name" value="Actin-like ATPase domain"/>
    <property type="match status" value="2"/>
</dbReference>
<gene>
    <name evidence="3" type="ORF">IV38_GL001769</name>
    <name evidence="4" type="ORF">IV40_GL001787</name>
</gene>
<comment type="caution">
    <text evidence="3">The sequence shown here is derived from an EMBL/GenBank/DDBJ whole genome shotgun (WGS) entry which is preliminary data.</text>
</comment>
<dbReference type="PATRIC" id="fig|81857.3.peg.1786"/>
<dbReference type="AlphaFoldDB" id="A0A0R2FH35"/>
<dbReference type="EMBL" id="JQAZ01000006">
    <property type="protein sequence ID" value="KRN30600.1"/>
    <property type="molecule type" value="Genomic_DNA"/>
</dbReference>
<sequence length="314" mass="35472">MENFAVINLGSNSARLTINQIDDDGAYKEVGRYREFVRLSEDMQLHDNTLQPAAMDRTIEALKGFKTDYSKLSNVKLRAVATAAVRNAKNKKKFLKRVRDEIGIELEVIPGTQEAYYDYLGVTETLPLMNCLIMDTGGASTELILVQNRKANNLISIPMGSVNLTEKYLNPDQISARELFNMTTGMTQLYNGIWWLRKAMNLPIVALGGSNRTLAKIQRRKEHFQHFEDIHGYRMRNDEVNNVFGEVVSQNLDGRKKIPGLSKDRADIIVGGLIPIVTIISYLDSDRTVFSQNGLGEGILFEELKQLREEGKIK</sequence>
<evidence type="ECO:0000313" key="3">
    <source>
        <dbReference type="EMBL" id="KRN27929.1"/>
    </source>
</evidence>
<evidence type="ECO:0000259" key="2">
    <source>
        <dbReference type="Pfam" id="PF02541"/>
    </source>
</evidence>
<dbReference type="EMBL" id="JQAT01000005">
    <property type="protein sequence ID" value="KRN27929.1"/>
    <property type="molecule type" value="Genomic_DNA"/>
</dbReference>
<dbReference type="PANTHER" id="PTHR30005:SF0">
    <property type="entry name" value="RETROGRADE REGULATION PROTEIN 2"/>
    <property type="match status" value="1"/>
</dbReference>
<evidence type="ECO:0000313" key="4">
    <source>
        <dbReference type="EMBL" id="KRN30600.1"/>
    </source>
</evidence>
<feature type="domain" description="Ppx/GppA phosphatase N-terminal" evidence="2">
    <location>
        <begin position="23"/>
        <end position="306"/>
    </location>
</feature>
<evidence type="ECO:0000313" key="5">
    <source>
        <dbReference type="Proteomes" id="UP000051645"/>
    </source>
</evidence>
<dbReference type="Proteomes" id="UP000051751">
    <property type="component" value="Unassembled WGS sequence"/>
</dbReference>
<keyword evidence="5" id="KW-1185">Reference proteome</keyword>
<comment type="similarity">
    <text evidence="1">Belongs to the GppA/Ppx family.</text>
</comment>
<dbReference type="GO" id="GO:0016462">
    <property type="term" value="F:pyrophosphatase activity"/>
    <property type="evidence" value="ECO:0007669"/>
    <property type="project" value="TreeGrafter"/>
</dbReference>
<dbReference type="Proteomes" id="UP000051645">
    <property type="component" value="Unassembled WGS sequence"/>
</dbReference>
<dbReference type="STRING" id="81857.IV38_GL001769"/>